<dbReference type="Pfam" id="PF01379">
    <property type="entry name" value="Porphobil_deam"/>
    <property type="match status" value="1"/>
</dbReference>
<comment type="function">
    <text evidence="1 6">Tetrapolymerization of the monopyrrole PBG into the hydroxymethylbilane pre-uroporphyrinogen in several discrete steps.</text>
</comment>
<dbReference type="InterPro" id="IPR000860">
    <property type="entry name" value="HemC"/>
</dbReference>
<dbReference type="Proteomes" id="UP001164803">
    <property type="component" value="Chromosome"/>
</dbReference>
<accession>A0ABY6Z8E8</accession>
<dbReference type="EMBL" id="CP104064">
    <property type="protein sequence ID" value="WAH39188.1"/>
    <property type="molecule type" value="Genomic_DNA"/>
</dbReference>
<organism evidence="9 10">
    <name type="scientific">Alicyclobacillus dauci</name>
    <dbReference type="NCBI Taxonomy" id="1475485"/>
    <lineage>
        <taxon>Bacteria</taxon>
        <taxon>Bacillati</taxon>
        <taxon>Bacillota</taxon>
        <taxon>Bacilli</taxon>
        <taxon>Bacillales</taxon>
        <taxon>Alicyclobacillaceae</taxon>
        <taxon>Alicyclobacillus</taxon>
    </lineage>
</organism>
<dbReference type="Pfam" id="PF03900">
    <property type="entry name" value="Porphobil_deamC"/>
    <property type="match status" value="1"/>
</dbReference>
<keyword evidence="3 6" id="KW-0808">Transferase</keyword>
<dbReference type="GO" id="GO:0004418">
    <property type="term" value="F:hydroxymethylbilane synthase activity"/>
    <property type="evidence" value="ECO:0007669"/>
    <property type="project" value="UniProtKB-EC"/>
</dbReference>
<dbReference type="SUPFAM" id="SSF54782">
    <property type="entry name" value="Porphobilinogen deaminase (hydroxymethylbilane synthase), C-terminal domain"/>
    <property type="match status" value="1"/>
</dbReference>
<dbReference type="Gene3D" id="3.40.190.10">
    <property type="entry name" value="Periplasmic binding protein-like II"/>
    <property type="match status" value="2"/>
</dbReference>
<evidence type="ECO:0000313" key="10">
    <source>
        <dbReference type="Proteomes" id="UP001164803"/>
    </source>
</evidence>
<feature type="domain" description="Porphobilinogen deaminase C-terminal" evidence="8">
    <location>
        <begin position="225"/>
        <end position="292"/>
    </location>
</feature>
<protein>
    <recommendedName>
        <fullName evidence="6">Porphobilinogen deaminase</fullName>
        <shortName evidence="6">PBG</shortName>
        <ecNumber evidence="6">2.5.1.61</ecNumber>
    </recommendedName>
    <alternativeName>
        <fullName evidence="6">Hydroxymethylbilane synthase</fullName>
        <shortName evidence="6">HMBS</shortName>
    </alternativeName>
    <alternativeName>
        <fullName evidence="6">Pre-uroporphyrinogen synthase</fullName>
    </alternativeName>
</protein>
<evidence type="ECO:0000259" key="7">
    <source>
        <dbReference type="Pfam" id="PF01379"/>
    </source>
</evidence>
<dbReference type="InterPro" id="IPR022417">
    <property type="entry name" value="Porphobilin_deaminase_N"/>
</dbReference>
<dbReference type="InterPro" id="IPR036803">
    <property type="entry name" value="Porphobilinogen_deaminase_C_sf"/>
</dbReference>
<dbReference type="PANTHER" id="PTHR11557:SF0">
    <property type="entry name" value="PORPHOBILINOGEN DEAMINASE"/>
    <property type="match status" value="1"/>
</dbReference>
<feature type="modified residue" description="S-(dipyrrolylmethanemethyl)cysteine" evidence="6">
    <location>
        <position position="240"/>
    </location>
</feature>
<dbReference type="PIRSF" id="PIRSF001438">
    <property type="entry name" value="4pyrrol_synth_OHMeBilane_synth"/>
    <property type="match status" value="1"/>
</dbReference>
<dbReference type="EC" id="2.5.1.61" evidence="6"/>
<dbReference type="InterPro" id="IPR022418">
    <property type="entry name" value="Porphobilinogen_deaminase_C"/>
</dbReference>
<comment type="similarity">
    <text evidence="2 6">Belongs to the HMBS family.</text>
</comment>
<dbReference type="HAMAP" id="MF_00260">
    <property type="entry name" value="Porphobil_deam"/>
    <property type="match status" value="1"/>
</dbReference>
<reference evidence="9" key="1">
    <citation type="submission" date="2022-08" db="EMBL/GenBank/DDBJ databases">
        <title>Alicyclobacillus dauci DSM2870, complete genome.</title>
        <authorList>
            <person name="Wang Q."/>
            <person name="Cai R."/>
            <person name="Wang Z."/>
        </authorList>
    </citation>
    <scope>NUCLEOTIDE SEQUENCE</scope>
    <source>
        <strain evidence="9">DSM 28700</strain>
    </source>
</reference>
<evidence type="ECO:0000256" key="5">
    <source>
        <dbReference type="ARBA" id="ARBA00048169"/>
    </source>
</evidence>
<gene>
    <name evidence="6 9" type="primary">hemC</name>
    <name evidence="9" type="ORF">NZD86_10945</name>
</gene>
<dbReference type="Gene3D" id="3.30.160.40">
    <property type="entry name" value="Porphobilinogen deaminase, C-terminal domain"/>
    <property type="match status" value="1"/>
</dbReference>
<dbReference type="PANTHER" id="PTHR11557">
    <property type="entry name" value="PORPHOBILINOGEN DEAMINASE"/>
    <property type="match status" value="1"/>
</dbReference>
<evidence type="ECO:0000256" key="2">
    <source>
        <dbReference type="ARBA" id="ARBA00005638"/>
    </source>
</evidence>
<dbReference type="RefSeq" id="WP_268046845.1">
    <property type="nucleotide sequence ID" value="NZ_CP104064.1"/>
</dbReference>
<comment type="subunit">
    <text evidence="6">Monomer.</text>
</comment>
<evidence type="ECO:0000256" key="1">
    <source>
        <dbReference type="ARBA" id="ARBA00002869"/>
    </source>
</evidence>
<comment type="miscellaneous">
    <text evidence="6">The porphobilinogen subunits are added to the dipyrromethane group.</text>
</comment>
<keyword evidence="4 6" id="KW-0627">Porphyrin biosynthesis</keyword>
<feature type="domain" description="Porphobilinogen deaminase N-terminal" evidence="7">
    <location>
        <begin position="4"/>
        <end position="211"/>
    </location>
</feature>
<evidence type="ECO:0000259" key="8">
    <source>
        <dbReference type="Pfam" id="PF03900"/>
    </source>
</evidence>
<dbReference type="PROSITE" id="PS00533">
    <property type="entry name" value="PORPHOBILINOGEN_DEAM"/>
    <property type="match status" value="1"/>
</dbReference>
<dbReference type="NCBIfam" id="TIGR00212">
    <property type="entry name" value="hemC"/>
    <property type="match status" value="1"/>
</dbReference>
<sequence length="311" mass="33791">MRRIRVASRTSQLAMTQTKWVIEALRARRSDWSFEIVPITTKGDKVLNVTLSKVGGKGLFVSEIEDVLTQNQADLAVHSLKDVPYELAEGLALAGIPAGEDPRDALISHRGLTLMELPQGAVVGTSSLRRAVQLRSQRPDLKIEPLRGNIDSRLRRAEAGEFDAIVLAAAGLLRMGWADKVTEYLSTDACVPAVGQGILGVECRNLDEEVRAELEAWTDAATLRRARAERALLKKLQGSCQVPLAGYAETRQDDSIVLTGLVANPVGDGMVRNQLTGTDPEQLGYELANNLLDLGADEYLAAAKRDAREGE</sequence>
<comment type="catalytic activity">
    <reaction evidence="5 6">
        <text>4 porphobilinogen + H2O = hydroxymethylbilane + 4 NH4(+)</text>
        <dbReference type="Rhea" id="RHEA:13185"/>
        <dbReference type="ChEBI" id="CHEBI:15377"/>
        <dbReference type="ChEBI" id="CHEBI:28938"/>
        <dbReference type="ChEBI" id="CHEBI:57845"/>
        <dbReference type="ChEBI" id="CHEBI:58126"/>
        <dbReference type="EC" id="2.5.1.61"/>
    </reaction>
</comment>
<comment type="cofactor">
    <cofactor evidence="6">
        <name>dipyrromethane</name>
        <dbReference type="ChEBI" id="CHEBI:60342"/>
    </cofactor>
    <text evidence="6">Binds 1 dipyrromethane group covalently.</text>
</comment>
<evidence type="ECO:0000256" key="4">
    <source>
        <dbReference type="ARBA" id="ARBA00023244"/>
    </source>
</evidence>
<proteinExistence type="inferred from homology"/>
<dbReference type="SUPFAM" id="SSF53850">
    <property type="entry name" value="Periplasmic binding protein-like II"/>
    <property type="match status" value="1"/>
</dbReference>
<evidence type="ECO:0000256" key="6">
    <source>
        <dbReference type="HAMAP-Rule" id="MF_00260"/>
    </source>
</evidence>
<dbReference type="PRINTS" id="PR00151">
    <property type="entry name" value="PORPHBDMNASE"/>
</dbReference>
<name>A0ABY6Z8E8_9BACL</name>
<dbReference type="CDD" id="cd13646">
    <property type="entry name" value="PBP2_EcHMBS_like"/>
    <property type="match status" value="1"/>
</dbReference>
<evidence type="ECO:0000313" key="9">
    <source>
        <dbReference type="EMBL" id="WAH39188.1"/>
    </source>
</evidence>
<dbReference type="InterPro" id="IPR022419">
    <property type="entry name" value="Porphobilin_deaminase_cofac_BS"/>
</dbReference>
<keyword evidence="10" id="KW-1185">Reference proteome</keyword>
<evidence type="ECO:0000256" key="3">
    <source>
        <dbReference type="ARBA" id="ARBA00022679"/>
    </source>
</evidence>